<evidence type="ECO:0000313" key="2">
    <source>
        <dbReference type="WBParaSite" id="ES5_v2.g9920.t1"/>
    </source>
</evidence>
<protein>
    <submittedName>
        <fullName evidence="2">C2 NT-type domain-containing protein</fullName>
    </submittedName>
</protein>
<proteinExistence type="predicted"/>
<accession>A0AC34GXP5</accession>
<dbReference type="WBParaSite" id="ES5_v2.g9920.t1">
    <property type="protein sequence ID" value="ES5_v2.g9920.t1"/>
    <property type="gene ID" value="ES5_v2.g9920"/>
</dbReference>
<reference evidence="2" key="1">
    <citation type="submission" date="2022-11" db="UniProtKB">
        <authorList>
            <consortium name="WormBaseParasite"/>
        </authorList>
    </citation>
    <scope>IDENTIFICATION</scope>
</reference>
<name>A0AC34GXP5_9BILA</name>
<organism evidence="1 2">
    <name type="scientific">Panagrolaimus sp. ES5</name>
    <dbReference type="NCBI Taxonomy" id="591445"/>
    <lineage>
        <taxon>Eukaryota</taxon>
        <taxon>Metazoa</taxon>
        <taxon>Ecdysozoa</taxon>
        <taxon>Nematoda</taxon>
        <taxon>Chromadorea</taxon>
        <taxon>Rhabditida</taxon>
        <taxon>Tylenchina</taxon>
        <taxon>Panagrolaimomorpha</taxon>
        <taxon>Panagrolaimoidea</taxon>
        <taxon>Panagrolaimidae</taxon>
        <taxon>Panagrolaimus</taxon>
    </lineage>
</organism>
<sequence>MAFLKKKRVKFLVDFEVNKLTDVPLLNATLFAKVRLLDGGSSFESFTNHGKVEAHTVILGPKFNFSVRIPSDASTGQLEDCKCKISVRKEDRGGRTPVKIGYVIVNLSEFAASGVNEIKQSYLLDGYTGRQRQDNSRVHIHVRMIHQGADPLFKVPNMAITSSEEAQLNPADRKAPSRTTAATIDEKAKALIAEPIAVPRTQSVAPSSSSTPILQPMIERSSWHGVTSSTDTTSIASSNATTSNTVASTFIGTSLPPASGSPQLPSGVIERTTLPSSSATTITTGKSTVRRMSDDRLSATINRVTRTRHDANDVIDEVIAETSVLHGRTRTSTNEEDDDNKNGLALFVSKDGEAVVGQNSMYSPPSLQRIHIADASLAGL</sequence>
<evidence type="ECO:0000313" key="1">
    <source>
        <dbReference type="Proteomes" id="UP000887579"/>
    </source>
</evidence>
<dbReference type="Proteomes" id="UP000887579">
    <property type="component" value="Unplaced"/>
</dbReference>